<dbReference type="InterPro" id="IPR028992">
    <property type="entry name" value="Hedgehog/Intein_dom"/>
</dbReference>
<evidence type="ECO:0000313" key="2">
    <source>
        <dbReference type="EMBL" id="MBL4919301.1"/>
    </source>
</evidence>
<accession>A0A8K0VCS6</accession>
<dbReference type="Pfam" id="PF13403">
    <property type="entry name" value="Hint_2"/>
    <property type="match status" value="1"/>
</dbReference>
<dbReference type="Gene3D" id="2.170.16.10">
    <property type="entry name" value="Hedgehog/Intein (Hint) domain"/>
    <property type="match status" value="1"/>
</dbReference>
<dbReference type="EMBL" id="JAESVN010000017">
    <property type="protein sequence ID" value="MBL4919301.1"/>
    <property type="molecule type" value="Genomic_DNA"/>
</dbReference>
<dbReference type="Proteomes" id="UP000648908">
    <property type="component" value="Unassembled WGS sequence"/>
</dbReference>
<organism evidence="2 3">
    <name type="scientific">Szabonella alba</name>
    <dbReference type="NCBI Taxonomy" id="2804194"/>
    <lineage>
        <taxon>Bacteria</taxon>
        <taxon>Pseudomonadati</taxon>
        <taxon>Pseudomonadota</taxon>
        <taxon>Alphaproteobacteria</taxon>
        <taxon>Rhodobacterales</taxon>
        <taxon>Paracoccaceae</taxon>
        <taxon>Szabonella</taxon>
    </lineage>
</organism>
<feature type="domain" description="Hedgehog/Intein (Hint)" evidence="1">
    <location>
        <begin position="15"/>
        <end position="161"/>
    </location>
</feature>
<name>A0A8K0VCS6_9RHOB</name>
<evidence type="ECO:0000313" key="3">
    <source>
        <dbReference type="Proteomes" id="UP000648908"/>
    </source>
</evidence>
<keyword evidence="3" id="KW-1185">Reference proteome</keyword>
<dbReference type="AlphaFoldDB" id="A0A8K0VCS6"/>
<evidence type="ECO:0000259" key="1">
    <source>
        <dbReference type="Pfam" id="PF13403"/>
    </source>
</evidence>
<reference evidence="2" key="1">
    <citation type="submission" date="2021-01" db="EMBL/GenBank/DDBJ databases">
        <title>Tabrizicola alba sp. nov. a motile alkaliphilic bacterium isolated from a soda lake.</title>
        <authorList>
            <person name="Szuroczki S."/>
            <person name="Abbaszade G."/>
            <person name="Schumann P."/>
            <person name="Toth E."/>
        </authorList>
    </citation>
    <scope>NUCLEOTIDE SEQUENCE</scope>
    <source>
        <strain evidence="2">DMG-N-6</strain>
    </source>
</reference>
<dbReference type="InterPro" id="IPR036844">
    <property type="entry name" value="Hint_dom_sf"/>
</dbReference>
<dbReference type="SUPFAM" id="SSF51294">
    <property type="entry name" value="Hedgehog/intein (Hint) domain"/>
    <property type="match status" value="1"/>
</dbReference>
<gene>
    <name evidence="2" type="ORF">JL811_18975</name>
</gene>
<proteinExistence type="predicted"/>
<comment type="caution">
    <text evidence="2">The sequence shown here is derived from an EMBL/GenBank/DDBJ whole genome shotgun (WGS) entry which is preliminary data.</text>
</comment>
<protein>
    <submittedName>
        <fullName evidence="2">Hint domain-containing protein</fullName>
    </submittedName>
</protein>
<sequence>MRNDATLGLSNGTITCFASGTLIKTISGEVPIESLWVDDLVLTVDRGYRPIRWIRSRKLDSMDLRLNPDLRPIRIRTGALGGGMPEQDLMISPQHRVLVNSRIAESMFGTREVLVAARQLLVIEGIDVAEDITELDYWHFLFDDHEIVFSNGAKTESLYTGAEALESIGSEARKEIFTLFPDLEHRNVDEGPRSARPMIRSRDGRRLAQRHVKNQINLGLNG</sequence>